<reference evidence="1" key="2">
    <citation type="journal article" date="2015" name="Data Brief">
        <title>Shoot transcriptome of the giant reed, Arundo donax.</title>
        <authorList>
            <person name="Barrero R.A."/>
            <person name="Guerrero F.D."/>
            <person name="Moolhuijzen P."/>
            <person name="Goolsby J.A."/>
            <person name="Tidwell J."/>
            <person name="Bellgard S.E."/>
            <person name="Bellgard M.I."/>
        </authorList>
    </citation>
    <scope>NUCLEOTIDE SEQUENCE</scope>
    <source>
        <tissue evidence="1">Shoot tissue taken approximately 20 cm above the soil surface</tissue>
    </source>
</reference>
<dbReference type="EMBL" id="GBRH01239394">
    <property type="protein sequence ID" value="JAD58501.1"/>
    <property type="molecule type" value="Transcribed_RNA"/>
</dbReference>
<name>A0A0A9B557_ARUDO</name>
<protein>
    <submittedName>
        <fullName evidence="1">Uncharacterized protein</fullName>
    </submittedName>
</protein>
<sequence length="20" mass="2276">MKCPGGGFSPRRLSFFFMLP</sequence>
<reference evidence="1" key="1">
    <citation type="submission" date="2014-09" db="EMBL/GenBank/DDBJ databases">
        <authorList>
            <person name="Magalhaes I.L.F."/>
            <person name="Oliveira U."/>
            <person name="Santos F.R."/>
            <person name="Vidigal T.H.D.A."/>
            <person name="Brescovit A.D."/>
            <person name="Santos A.J."/>
        </authorList>
    </citation>
    <scope>NUCLEOTIDE SEQUENCE</scope>
    <source>
        <tissue evidence="1">Shoot tissue taken approximately 20 cm above the soil surface</tissue>
    </source>
</reference>
<evidence type="ECO:0000313" key="1">
    <source>
        <dbReference type="EMBL" id="JAD58501.1"/>
    </source>
</evidence>
<accession>A0A0A9B557</accession>
<organism evidence="1">
    <name type="scientific">Arundo donax</name>
    <name type="common">Giant reed</name>
    <name type="synonym">Donax arundinaceus</name>
    <dbReference type="NCBI Taxonomy" id="35708"/>
    <lineage>
        <taxon>Eukaryota</taxon>
        <taxon>Viridiplantae</taxon>
        <taxon>Streptophyta</taxon>
        <taxon>Embryophyta</taxon>
        <taxon>Tracheophyta</taxon>
        <taxon>Spermatophyta</taxon>
        <taxon>Magnoliopsida</taxon>
        <taxon>Liliopsida</taxon>
        <taxon>Poales</taxon>
        <taxon>Poaceae</taxon>
        <taxon>PACMAD clade</taxon>
        <taxon>Arundinoideae</taxon>
        <taxon>Arundineae</taxon>
        <taxon>Arundo</taxon>
    </lineage>
</organism>
<dbReference type="AlphaFoldDB" id="A0A0A9B557"/>
<proteinExistence type="predicted"/>